<sequence>MVRLVTDDDIGLKVLHEVPAEAAQVINIVAIHGIGAYLDESWCKNIGMVESAQWVNWLDNEDMLLVVAPHARIM</sequence>
<proteinExistence type="predicted"/>
<evidence type="ECO:0000313" key="2">
    <source>
        <dbReference type="Proteomes" id="UP000800200"/>
    </source>
</evidence>
<dbReference type="OrthoDB" id="1658288at2759"/>
<protein>
    <submittedName>
        <fullName evidence="1">Uncharacterized protein</fullName>
    </submittedName>
</protein>
<evidence type="ECO:0000313" key="1">
    <source>
        <dbReference type="EMBL" id="KAF2183730.1"/>
    </source>
</evidence>
<dbReference type="Proteomes" id="UP000800200">
    <property type="component" value="Unassembled WGS sequence"/>
</dbReference>
<dbReference type="AlphaFoldDB" id="A0A6A6E0L8"/>
<dbReference type="EMBL" id="ML994641">
    <property type="protein sequence ID" value="KAF2183730.1"/>
    <property type="molecule type" value="Genomic_DNA"/>
</dbReference>
<accession>A0A6A6E0L8</accession>
<organism evidence="1 2">
    <name type="scientific">Zopfia rhizophila CBS 207.26</name>
    <dbReference type="NCBI Taxonomy" id="1314779"/>
    <lineage>
        <taxon>Eukaryota</taxon>
        <taxon>Fungi</taxon>
        <taxon>Dikarya</taxon>
        <taxon>Ascomycota</taxon>
        <taxon>Pezizomycotina</taxon>
        <taxon>Dothideomycetes</taxon>
        <taxon>Dothideomycetes incertae sedis</taxon>
        <taxon>Zopfiaceae</taxon>
        <taxon>Zopfia</taxon>
    </lineage>
</organism>
<reference evidence="1" key="1">
    <citation type="journal article" date="2020" name="Stud. Mycol.">
        <title>101 Dothideomycetes genomes: a test case for predicting lifestyles and emergence of pathogens.</title>
        <authorList>
            <person name="Haridas S."/>
            <person name="Albert R."/>
            <person name="Binder M."/>
            <person name="Bloem J."/>
            <person name="Labutti K."/>
            <person name="Salamov A."/>
            <person name="Andreopoulos B."/>
            <person name="Baker S."/>
            <person name="Barry K."/>
            <person name="Bills G."/>
            <person name="Bluhm B."/>
            <person name="Cannon C."/>
            <person name="Castanera R."/>
            <person name="Culley D."/>
            <person name="Daum C."/>
            <person name="Ezra D."/>
            <person name="Gonzalez J."/>
            <person name="Henrissat B."/>
            <person name="Kuo A."/>
            <person name="Liang C."/>
            <person name="Lipzen A."/>
            <person name="Lutzoni F."/>
            <person name="Magnuson J."/>
            <person name="Mondo S."/>
            <person name="Nolan M."/>
            <person name="Ohm R."/>
            <person name="Pangilinan J."/>
            <person name="Park H.-J."/>
            <person name="Ramirez L."/>
            <person name="Alfaro M."/>
            <person name="Sun H."/>
            <person name="Tritt A."/>
            <person name="Yoshinaga Y."/>
            <person name="Zwiers L.-H."/>
            <person name="Turgeon B."/>
            <person name="Goodwin S."/>
            <person name="Spatafora J."/>
            <person name="Crous P."/>
            <person name="Grigoriev I."/>
        </authorList>
    </citation>
    <scope>NUCLEOTIDE SEQUENCE</scope>
    <source>
        <strain evidence="1">CBS 207.26</strain>
    </source>
</reference>
<keyword evidence="2" id="KW-1185">Reference proteome</keyword>
<gene>
    <name evidence="1" type="ORF">K469DRAFT_710534</name>
</gene>
<name>A0A6A6E0L8_9PEZI</name>